<feature type="domain" description="Type VI secretion system component TssM1 helical" evidence="1">
    <location>
        <begin position="1"/>
        <end position="45"/>
    </location>
</feature>
<proteinExistence type="predicted"/>
<evidence type="ECO:0000259" key="1">
    <source>
        <dbReference type="Pfam" id="PF21070"/>
    </source>
</evidence>
<evidence type="ECO:0000313" key="3">
    <source>
        <dbReference type="Proteomes" id="UP000310719"/>
    </source>
</evidence>
<name>A0A4U9HX75_9ENTR</name>
<dbReference type="EMBL" id="LR590464">
    <property type="protein sequence ID" value="VTP69020.1"/>
    <property type="molecule type" value="Genomic_DNA"/>
</dbReference>
<dbReference type="AlphaFoldDB" id="A0A4U9HX75"/>
<sequence length="66" mass="7151">MLHKEGSRWTADRINAQGLTFDPAFLKAINTLSHISDVVFTNGEAGLHFELRPGTADGVDAGRTLL</sequence>
<organism evidence="2 3">
    <name type="scientific">Leclercia adecarboxylata</name>
    <dbReference type="NCBI Taxonomy" id="83655"/>
    <lineage>
        <taxon>Bacteria</taxon>
        <taxon>Pseudomonadati</taxon>
        <taxon>Pseudomonadota</taxon>
        <taxon>Gammaproteobacteria</taxon>
        <taxon>Enterobacterales</taxon>
        <taxon>Enterobacteriaceae</taxon>
        <taxon>Leclercia</taxon>
    </lineage>
</organism>
<evidence type="ECO:0000313" key="2">
    <source>
        <dbReference type="EMBL" id="VTP69020.1"/>
    </source>
</evidence>
<reference evidence="2 3" key="1">
    <citation type="submission" date="2019-05" db="EMBL/GenBank/DDBJ databases">
        <authorList>
            <consortium name="Pathogen Informatics"/>
        </authorList>
    </citation>
    <scope>NUCLEOTIDE SEQUENCE [LARGE SCALE GENOMIC DNA]</scope>
    <source>
        <strain evidence="2 3">NCTC13032</strain>
    </source>
</reference>
<dbReference type="InterPro" id="IPR048677">
    <property type="entry name" value="TssM1_hel"/>
</dbReference>
<protein>
    <submittedName>
        <fullName evidence="2">Uncharacterized protein conserved in bacteria</fullName>
    </submittedName>
</protein>
<accession>A0A4U9HX75</accession>
<dbReference type="Pfam" id="PF21070">
    <property type="entry name" value="IcmF_helical"/>
    <property type="match status" value="1"/>
</dbReference>
<dbReference type="Proteomes" id="UP000310719">
    <property type="component" value="Chromosome"/>
</dbReference>
<gene>
    <name evidence="2" type="ORF">NCTC13032_03911</name>
</gene>